<keyword evidence="1" id="KW-0472">Membrane</keyword>
<protein>
    <submittedName>
        <fullName evidence="2">DUF998 domain-containing protein</fullName>
    </submittedName>
</protein>
<feature type="transmembrane region" description="Helical" evidence="1">
    <location>
        <begin position="82"/>
        <end position="100"/>
    </location>
</feature>
<feature type="transmembrane region" description="Helical" evidence="1">
    <location>
        <begin position="12"/>
        <end position="31"/>
    </location>
</feature>
<organism evidence="2 3">
    <name type="scientific">Chryseolinea soli</name>
    <dbReference type="NCBI Taxonomy" id="2321403"/>
    <lineage>
        <taxon>Bacteria</taxon>
        <taxon>Pseudomonadati</taxon>
        <taxon>Bacteroidota</taxon>
        <taxon>Cytophagia</taxon>
        <taxon>Cytophagales</taxon>
        <taxon>Fulvivirgaceae</taxon>
        <taxon>Chryseolinea</taxon>
    </lineage>
</organism>
<accession>A0A385SUF1</accession>
<dbReference type="Proteomes" id="UP000266183">
    <property type="component" value="Chromosome"/>
</dbReference>
<proteinExistence type="predicted"/>
<keyword evidence="1" id="KW-0812">Transmembrane</keyword>
<dbReference type="RefSeq" id="WP_119756839.1">
    <property type="nucleotide sequence ID" value="NZ_CP032382.1"/>
</dbReference>
<evidence type="ECO:0000313" key="2">
    <source>
        <dbReference type="EMBL" id="AYB33605.1"/>
    </source>
</evidence>
<sequence>MTPTNWSIVLLGYAKWFALAFMVILTGLHFIKPELDPSWNFISEYEVGKLGWLMQLAFISLGLSCLLFAMGMWTELNILGKIGAGLLLVTAGGMFIGGIFKTDALNTSQEALTMSGRLHQFGAMLDQLPFASLLITIALFKRNNWKADRWLLIVLLAAVWFGFVYFVRAIQVQFPADGKFGPHVVVGWQNRLMIITQALWVALIAFRAQQRTNTSVATPLKSI</sequence>
<gene>
    <name evidence="2" type="ORF">D4L85_24815</name>
</gene>
<feature type="transmembrane region" description="Helical" evidence="1">
    <location>
        <begin position="120"/>
        <end position="138"/>
    </location>
</feature>
<keyword evidence="1" id="KW-1133">Transmembrane helix</keyword>
<evidence type="ECO:0000256" key="1">
    <source>
        <dbReference type="SAM" id="Phobius"/>
    </source>
</evidence>
<keyword evidence="3" id="KW-1185">Reference proteome</keyword>
<feature type="transmembrane region" description="Helical" evidence="1">
    <location>
        <begin position="150"/>
        <end position="168"/>
    </location>
</feature>
<dbReference type="Pfam" id="PF06197">
    <property type="entry name" value="DUF998"/>
    <property type="match status" value="1"/>
</dbReference>
<evidence type="ECO:0000313" key="3">
    <source>
        <dbReference type="Proteomes" id="UP000266183"/>
    </source>
</evidence>
<reference evidence="3" key="1">
    <citation type="submission" date="2018-09" db="EMBL/GenBank/DDBJ databases">
        <title>Chryseolinea sp. KIS68-18 isolated from soil.</title>
        <authorList>
            <person name="Weon H.-Y."/>
            <person name="Kwon S.-W."/>
            <person name="Lee S.A."/>
        </authorList>
    </citation>
    <scope>NUCLEOTIDE SEQUENCE [LARGE SCALE GENOMIC DNA]</scope>
    <source>
        <strain evidence="3">KIS68-18</strain>
    </source>
</reference>
<dbReference type="InterPro" id="IPR009339">
    <property type="entry name" value="DUF998"/>
</dbReference>
<dbReference type="EMBL" id="CP032382">
    <property type="protein sequence ID" value="AYB33605.1"/>
    <property type="molecule type" value="Genomic_DNA"/>
</dbReference>
<feature type="transmembrane region" description="Helical" evidence="1">
    <location>
        <begin position="188"/>
        <end position="206"/>
    </location>
</feature>
<dbReference type="KEGG" id="chk:D4L85_24815"/>
<dbReference type="OrthoDB" id="8478915at2"/>
<dbReference type="AlphaFoldDB" id="A0A385SUF1"/>
<feature type="transmembrane region" description="Helical" evidence="1">
    <location>
        <begin position="51"/>
        <end position="70"/>
    </location>
</feature>
<name>A0A385SUF1_9BACT</name>